<dbReference type="eggNOG" id="COG3391">
    <property type="taxonomic scope" value="Bacteria"/>
</dbReference>
<dbReference type="Proteomes" id="UP000006073">
    <property type="component" value="Unassembled WGS sequence"/>
</dbReference>
<evidence type="ECO:0000313" key="1">
    <source>
        <dbReference type="EMBL" id="EPA00044.1"/>
    </source>
</evidence>
<dbReference type="AlphaFoldDB" id="S2ECH3"/>
<evidence type="ECO:0008006" key="3">
    <source>
        <dbReference type="Google" id="ProtNLM"/>
    </source>
</evidence>
<dbReference type="STRING" id="1189612.A33Q_0212"/>
<comment type="caution">
    <text evidence="1">The sequence shown here is derived from an EMBL/GenBank/DDBJ whole genome shotgun (WGS) entry which is preliminary data.</text>
</comment>
<dbReference type="InterPro" id="IPR025316">
    <property type="entry name" value="DUF4221"/>
</dbReference>
<evidence type="ECO:0000313" key="2">
    <source>
        <dbReference type="Proteomes" id="UP000006073"/>
    </source>
</evidence>
<proteinExistence type="predicted"/>
<dbReference type="Pfam" id="PF13970">
    <property type="entry name" value="DUF4221"/>
    <property type="match status" value="1"/>
</dbReference>
<dbReference type="RefSeq" id="WP_009035135.1">
    <property type="nucleotide sequence ID" value="NZ_ALWO02000006.1"/>
</dbReference>
<reference evidence="1 2" key="1">
    <citation type="journal article" date="2013" name="Genome Announc.">
        <title>Draft Genome Sequence of Indibacter alkaliphilus Strain LW1T, Isolated from Lonar Lake, a Haloalkaline Lake in the Buldana District of Maharashtra, India.</title>
        <authorList>
            <person name="Singh A."/>
            <person name="Kumar Jangir P."/>
            <person name="Sharma R."/>
            <person name="Singh A."/>
            <person name="Kumar Pinnaka A."/>
            <person name="Shivaji S."/>
        </authorList>
    </citation>
    <scope>NUCLEOTIDE SEQUENCE [LARGE SCALE GENOMIC DNA]</scope>
    <source>
        <strain evidence="2">CCUG 57479 / KCTC 22604 / LW1</strain>
    </source>
</reference>
<dbReference type="OrthoDB" id="982523at2"/>
<sequence length="385" mass="44887">MAFCRNLILLALILHSCTRPIEELNDDYMFHFVEEINLVLDDSTSNEFIYSQYFSNGKEEFLVALNPITNSVDKYSLADGNLAKRIKFLTEGPEGINSVMQGFTYASPDSIFIYLKGSVRGSIMINENGEFVKRLSPVLDESEHYGLVNHVSTVGNSTKLFGDRLHFMQFPLFDIHNPSNINGKFPLSLEYSLSMDQIHYDSTITYPEVYWDKIWPVYDLVFSRDFISDSIYLISWPILDSLIVVDKSNRQTKKIPAKSSFFSAKQKPFNTPPNQAEQNELVLGQFRYRQIIFDPYRKLYYRMVTHPLEDPKNKTFIPYIDEQQFSIIVFDKDFNFKKEVLFPSKSYSPFNFFVSEKGIILMKNNYFDEDINEDQLVLHVFNLEP</sequence>
<protein>
    <recommendedName>
        <fullName evidence="3">DUF4221 domain-containing protein</fullName>
    </recommendedName>
</protein>
<name>S2ECH3_INDAL</name>
<accession>S2ECH3</accession>
<gene>
    <name evidence="1" type="ORF">A33Q_0212</name>
</gene>
<dbReference type="EMBL" id="ALWO02000006">
    <property type="protein sequence ID" value="EPA00044.1"/>
    <property type="molecule type" value="Genomic_DNA"/>
</dbReference>
<organism evidence="1 2">
    <name type="scientific">Indibacter alkaliphilus (strain CCUG 57479 / KCTC 22604 / LW1)</name>
    <dbReference type="NCBI Taxonomy" id="1189612"/>
    <lineage>
        <taxon>Bacteria</taxon>
        <taxon>Pseudomonadati</taxon>
        <taxon>Bacteroidota</taxon>
        <taxon>Cytophagia</taxon>
        <taxon>Cytophagales</taxon>
        <taxon>Cyclobacteriaceae</taxon>
    </lineage>
</organism>
<keyword evidence="2" id="KW-1185">Reference proteome</keyword>